<sequence length="369" mass="41187">MQRTAELWGLDADVGTLQQEDGRAYFDIETSRPEDAWRTSSRFFVFDHGAIVDHLGARPLVTRLAQGFRSAAAVVIEGGAFGYFRHAWRFGLFFIFPFLLVGLGMGISLALATYPLWLGLGLWQLPLGIAPGYLFFAKLFIPWSDRFHTLHLFSDWEMAVAVSRLDNAIVNDWIEASTQAARQAFELPADEYVISSHSMGSSMAAQTIGLLLEREPELFAGKRVVFVTLGGATLQCALLRSASVLRARVGLIAGAKNVTWLEVQCLTDVISFYKSSVTALTGHPDAPQPRLVFLRIKNMLFADRYKRIKLDFLRVHRQYVLASDRRSNFDFGLMTAGPLAAVTFRRFSGEWGQDAELDYPQGAVNGELH</sequence>
<evidence type="ECO:0000313" key="7">
    <source>
        <dbReference type="Proteomes" id="UP000576087"/>
    </source>
</evidence>
<evidence type="ECO:0000256" key="1">
    <source>
        <dbReference type="SAM" id="Phobius"/>
    </source>
</evidence>
<evidence type="ECO:0000313" key="3">
    <source>
        <dbReference type="EMBL" id="MBB4411631.1"/>
    </source>
</evidence>
<comment type="caution">
    <text evidence="2">The sequence shown here is derived from an EMBL/GenBank/DDBJ whole genome shotgun (WGS) entry which is preliminary data.</text>
</comment>
<gene>
    <name evidence="3" type="ORF">GGE31_002136</name>
    <name evidence="2" type="ORF">GGE33_002137</name>
    <name evidence="4" type="ORF">GGE35_002138</name>
</gene>
<dbReference type="EMBL" id="JACIGW010000002">
    <property type="protein sequence ID" value="MBB4348395.1"/>
    <property type="molecule type" value="Genomic_DNA"/>
</dbReference>
<feature type="transmembrane region" description="Helical" evidence="1">
    <location>
        <begin position="123"/>
        <end position="141"/>
    </location>
</feature>
<keyword evidence="1" id="KW-0472">Membrane</keyword>
<keyword evidence="6" id="KW-1185">Reference proteome</keyword>
<evidence type="ECO:0000313" key="4">
    <source>
        <dbReference type="EMBL" id="MBB4446322.1"/>
    </source>
</evidence>
<name>A0A7W6WPV7_9HYPH</name>
<dbReference type="RefSeq" id="WP_246435935.1">
    <property type="nucleotide sequence ID" value="NZ_JACIGW010000002.1"/>
</dbReference>
<keyword evidence="1" id="KW-0812">Transmembrane</keyword>
<evidence type="ECO:0000313" key="6">
    <source>
        <dbReference type="Proteomes" id="UP000524535"/>
    </source>
</evidence>
<feature type="transmembrane region" description="Helical" evidence="1">
    <location>
        <begin position="90"/>
        <end position="117"/>
    </location>
</feature>
<dbReference type="EMBL" id="JACIGY010000002">
    <property type="protein sequence ID" value="MBB4411631.1"/>
    <property type="molecule type" value="Genomic_DNA"/>
</dbReference>
<dbReference type="AlphaFoldDB" id="A0A7W6WPV7"/>
<organism evidence="2 5">
    <name type="scientific">Aliirhizobium cellulosilyticum</name>
    <dbReference type="NCBI Taxonomy" id="393664"/>
    <lineage>
        <taxon>Bacteria</taxon>
        <taxon>Pseudomonadati</taxon>
        <taxon>Pseudomonadota</taxon>
        <taxon>Alphaproteobacteria</taxon>
        <taxon>Hyphomicrobiales</taxon>
        <taxon>Rhizobiaceae</taxon>
        <taxon>Aliirhizobium</taxon>
    </lineage>
</organism>
<dbReference type="Proteomes" id="UP000520770">
    <property type="component" value="Unassembled WGS sequence"/>
</dbReference>
<dbReference type="Proteomes" id="UP000576087">
    <property type="component" value="Unassembled WGS sequence"/>
</dbReference>
<evidence type="ECO:0000313" key="5">
    <source>
        <dbReference type="Proteomes" id="UP000520770"/>
    </source>
</evidence>
<dbReference type="Proteomes" id="UP000524535">
    <property type="component" value="Unassembled WGS sequence"/>
</dbReference>
<proteinExistence type="predicted"/>
<evidence type="ECO:0008006" key="8">
    <source>
        <dbReference type="Google" id="ProtNLM"/>
    </source>
</evidence>
<protein>
    <recommendedName>
        <fullName evidence="8">Transmembrane protein</fullName>
    </recommendedName>
</protein>
<reference evidence="5 6" key="1">
    <citation type="submission" date="2020-08" db="EMBL/GenBank/DDBJ databases">
        <title>Genomic Encyclopedia of Type Strains, Phase IV (KMG-V): Genome sequencing to study the core and pangenomes of soil and plant-associated prokaryotes.</title>
        <authorList>
            <person name="Whitman W."/>
        </authorList>
    </citation>
    <scope>NUCLEOTIDE SEQUENCE [LARGE SCALE GENOMIC DNA]</scope>
    <source>
        <strain evidence="3 6">SEMIA 444</strain>
        <strain evidence="2 5">SEMIA 448</strain>
        <strain evidence="4 7">SEMIA 452</strain>
    </source>
</reference>
<dbReference type="EMBL" id="JACIHM010000002">
    <property type="protein sequence ID" value="MBB4446322.1"/>
    <property type="molecule type" value="Genomic_DNA"/>
</dbReference>
<accession>A0A7W6WPV7</accession>
<keyword evidence="1" id="KW-1133">Transmembrane helix</keyword>
<evidence type="ECO:0000313" key="2">
    <source>
        <dbReference type="EMBL" id="MBB4348395.1"/>
    </source>
</evidence>